<dbReference type="InterPro" id="IPR008030">
    <property type="entry name" value="NmrA-like"/>
</dbReference>
<dbReference type="Gene3D" id="3.90.25.10">
    <property type="entry name" value="UDP-galactose 4-epimerase, domain 1"/>
    <property type="match status" value="1"/>
</dbReference>
<reference evidence="2 3" key="1">
    <citation type="submission" date="2019-03" db="EMBL/GenBank/DDBJ databases">
        <title>Genomic Encyclopedia of Type Strains, Phase III (KMG-III): the genomes of soil and plant-associated and newly described type strains.</title>
        <authorList>
            <person name="Whitman W."/>
        </authorList>
    </citation>
    <scope>NUCLEOTIDE SEQUENCE [LARGE SCALE GENOMIC DNA]</scope>
    <source>
        <strain evidence="2 3">CECT 8283</strain>
    </source>
</reference>
<dbReference type="SUPFAM" id="SSF51735">
    <property type="entry name" value="NAD(P)-binding Rossmann-fold domains"/>
    <property type="match status" value="1"/>
</dbReference>
<evidence type="ECO:0000313" key="2">
    <source>
        <dbReference type="EMBL" id="TDQ27861.1"/>
    </source>
</evidence>
<accession>A0A4R6TJ27</accession>
<gene>
    <name evidence="2" type="ORF">DFQ07_1717</name>
</gene>
<dbReference type="InterPro" id="IPR036291">
    <property type="entry name" value="NAD(P)-bd_dom_sf"/>
</dbReference>
<dbReference type="Proteomes" id="UP000295390">
    <property type="component" value="Unassembled WGS sequence"/>
</dbReference>
<sequence length="289" mass="32099">MILITGATGGYGNSTIHALLNKGIPASNIAALVRNKEKASDLKSKGIELRIGDYSDYNSLVKAFQGIDKLLFVSGNDIKARENQHKKVIKAAIEANINHVVYTSFIRNTSVEDSAIGFLQDSHAKTEKWLKESSLNYTTLQNASYFENIPMFIGENVLDTGVISLPAKEGKSNSVLRDELAEVTAHILVSEGHNNKIYSLTNPEAFSYKDVAEILTKISEKEIIYQSPKAEDYQETLKQYGVPEEYIELLTAFSLAQVKGELELSDNSLETLLNRKPTTIKEYLSNVFN</sequence>
<comment type="caution">
    <text evidence="2">The sequence shown here is derived from an EMBL/GenBank/DDBJ whole genome shotgun (WGS) entry which is preliminary data.</text>
</comment>
<dbReference type="PANTHER" id="PTHR47129:SF1">
    <property type="entry name" value="NMRA-LIKE DOMAIN-CONTAINING PROTEIN"/>
    <property type="match status" value="1"/>
</dbReference>
<dbReference type="RefSeq" id="WP_133535834.1">
    <property type="nucleotide sequence ID" value="NZ_SNYH01000003.1"/>
</dbReference>
<evidence type="ECO:0000259" key="1">
    <source>
        <dbReference type="Pfam" id="PF05368"/>
    </source>
</evidence>
<dbReference type="Gene3D" id="3.40.50.720">
    <property type="entry name" value="NAD(P)-binding Rossmann-like Domain"/>
    <property type="match status" value="1"/>
</dbReference>
<keyword evidence="3" id="KW-1185">Reference proteome</keyword>
<dbReference type="PANTHER" id="PTHR47129">
    <property type="entry name" value="QUINONE OXIDOREDUCTASE 2"/>
    <property type="match status" value="1"/>
</dbReference>
<dbReference type="CDD" id="cd05269">
    <property type="entry name" value="TMR_SDR_a"/>
    <property type="match status" value="1"/>
</dbReference>
<dbReference type="OrthoDB" id="9780595at2"/>
<dbReference type="AlphaFoldDB" id="A0A4R6TJ27"/>
<name>A0A4R6TJ27_9FLAO</name>
<protein>
    <submittedName>
        <fullName evidence="2">NAD(P)H dehydrogenase (Quinone)</fullName>
    </submittedName>
</protein>
<proteinExistence type="predicted"/>
<dbReference type="InterPro" id="IPR052718">
    <property type="entry name" value="NmrA-type_oxidoreductase"/>
</dbReference>
<evidence type="ECO:0000313" key="3">
    <source>
        <dbReference type="Proteomes" id="UP000295390"/>
    </source>
</evidence>
<dbReference type="EMBL" id="SNYH01000003">
    <property type="protein sequence ID" value="TDQ27861.1"/>
    <property type="molecule type" value="Genomic_DNA"/>
</dbReference>
<feature type="domain" description="NmrA-like" evidence="1">
    <location>
        <begin position="2"/>
        <end position="284"/>
    </location>
</feature>
<organism evidence="2 3">
    <name type="scientific">Tenacibaculum caenipelagi</name>
    <dbReference type="NCBI Taxonomy" id="1325435"/>
    <lineage>
        <taxon>Bacteria</taxon>
        <taxon>Pseudomonadati</taxon>
        <taxon>Bacteroidota</taxon>
        <taxon>Flavobacteriia</taxon>
        <taxon>Flavobacteriales</taxon>
        <taxon>Flavobacteriaceae</taxon>
        <taxon>Tenacibaculum</taxon>
    </lineage>
</organism>
<dbReference type="Pfam" id="PF05368">
    <property type="entry name" value="NmrA"/>
    <property type="match status" value="1"/>
</dbReference>